<accession>A0A0C9YYW6</accession>
<dbReference type="OrthoDB" id="5946233at2759"/>
<proteinExistence type="predicted"/>
<organism evidence="1 2">
    <name type="scientific">Pisolithus microcarpus 441</name>
    <dbReference type="NCBI Taxonomy" id="765257"/>
    <lineage>
        <taxon>Eukaryota</taxon>
        <taxon>Fungi</taxon>
        <taxon>Dikarya</taxon>
        <taxon>Basidiomycota</taxon>
        <taxon>Agaricomycotina</taxon>
        <taxon>Agaricomycetes</taxon>
        <taxon>Agaricomycetidae</taxon>
        <taxon>Boletales</taxon>
        <taxon>Sclerodermatineae</taxon>
        <taxon>Pisolithaceae</taxon>
        <taxon>Pisolithus</taxon>
    </lineage>
</organism>
<sequence>IPKIMWLQLCCRFTPGFESILEEGVNAGWWYDIDNTLEQLVFQWLFIPWLQQELDAYWDCVNNTAKRHDRNKVLPHGIPNLIYEAPGDYGALDFKVKVDPQVIEHVRTLYIMPSHPIFNLVPPTFGVFVQECYEHMDHPSITHKNVWTLYLNLCSMIQE</sequence>
<dbReference type="AlphaFoldDB" id="A0A0C9YYW6"/>
<reference evidence="1 2" key="1">
    <citation type="submission" date="2014-04" db="EMBL/GenBank/DDBJ databases">
        <authorList>
            <consortium name="DOE Joint Genome Institute"/>
            <person name="Kuo A."/>
            <person name="Kohler A."/>
            <person name="Costa M.D."/>
            <person name="Nagy L.G."/>
            <person name="Floudas D."/>
            <person name="Copeland A."/>
            <person name="Barry K.W."/>
            <person name="Cichocki N."/>
            <person name="Veneault-Fourrey C."/>
            <person name="LaButti K."/>
            <person name="Lindquist E.A."/>
            <person name="Lipzen A."/>
            <person name="Lundell T."/>
            <person name="Morin E."/>
            <person name="Murat C."/>
            <person name="Sun H."/>
            <person name="Tunlid A."/>
            <person name="Henrissat B."/>
            <person name="Grigoriev I.V."/>
            <person name="Hibbett D.S."/>
            <person name="Martin F."/>
            <person name="Nordberg H.P."/>
            <person name="Cantor M.N."/>
            <person name="Hua S.X."/>
        </authorList>
    </citation>
    <scope>NUCLEOTIDE SEQUENCE [LARGE SCALE GENOMIC DNA]</scope>
    <source>
        <strain evidence="1 2">441</strain>
    </source>
</reference>
<keyword evidence="2" id="KW-1185">Reference proteome</keyword>
<dbReference type="HOGENOM" id="CLU_138920_0_0_1"/>
<dbReference type="STRING" id="765257.A0A0C9YYW6"/>
<dbReference type="EMBL" id="KN833894">
    <property type="protein sequence ID" value="KIK15352.1"/>
    <property type="molecule type" value="Genomic_DNA"/>
</dbReference>
<evidence type="ECO:0000313" key="1">
    <source>
        <dbReference type="EMBL" id="KIK15352.1"/>
    </source>
</evidence>
<gene>
    <name evidence="1" type="ORF">PISMIDRAFT_79839</name>
</gene>
<feature type="non-terminal residue" evidence="1">
    <location>
        <position position="1"/>
    </location>
</feature>
<dbReference type="Proteomes" id="UP000054018">
    <property type="component" value="Unassembled WGS sequence"/>
</dbReference>
<protein>
    <submittedName>
        <fullName evidence="1">Uncharacterized protein</fullName>
    </submittedName>
</protein>
<name>A0A0C9YYW6_9AGAM</name>
<reference evidence="2" key="2">
    <citation type="submission" date="2015-01" db="EMBL/GenBank/DDBJ databases">
        <title>Evolutionary Origins and Diversification of the Mycorrhizal Mutualists.</title>
        <authorList>
            <consortium name="DOE Joint Genome Institute"/>
            <consortium name="Mycorrhizal Genomics Consortium"/>
            <person name="Kohler A."/>
            <person name="Kuo A."/>
            <person name="Nagy L.G."/>
            <person name="Floudas D."/>
            <person name="Copeland A."/>
            <person name="Barry K.W."/>
            <person name="Cichocki N."/>
            <person name="Veneault-Fourrey C."/>
            <person name="LaButti K."/>
            <person name="Lindquist E.A."/>
            <person name="Lipzen A."/>
            <person name="Lundell T."/>
            <person name="Morin E."/>
            <person name="Murat C."/>
            <person name="Riley R."/>
            <person name="Ohm R."/>
            <person name="Sun H."/>
            <person name="Tunlid A."/>
            <person name="Henrissat B."/>
            <person name="Grigoriev I.V."/>
            <person name="Hibbett D.S."/>
            <person name="Martin F."/>
        </authorList>
    </citation>
    <scope>NUCLEOTIDE SEQUENCE [LARGE SCALE GENOMIC DNA]</scope>
    <source>
        <strain evidence="2">441</strain>
    </source>
</reference>
<feature type="non-terminal residue" evidence="1">
    <location>
        <position position="159"/>
    </location>
</feature>
<evidence type="ECO:0000313" key="2">
    <source>
        <dbReference type="Proteomes" id="UP000054018"/>
    </source>
</evidence>